<dbReference type="GO" id="GO:0003746">
    <property type="term" value="F:translation elongation factor activity"/>
    <property type="evidence" value="ECO:0007669"/>
    <property type="project" value="UniProtKB-UniRule"/>
</dbReference>
<dbReference type="InterPro" id="IPR004045">
    <property type="entry name" value="Glutathione_S-Trfase_N"/>
</dbReference>
<dbReference type="Gene3D" id="1.20.1050.10">
    <property type="match status" value="1"/>
</dbReference>
<keyword evidence="2 4" id="KW-0251">Elongation factor</keyword>
<dbReference type="Gene3D" id="3.40.30.10">
    <property type="entry name" value="Glutaredoxin"/>
    <property type="match status" value="1"/>
</dbReference>
<dbReference type="InterPro" id="IPR001662">
    <property type="entry name" value="EF1B_G_C"/>
</dbReference>
<feature type="compositionally biased region" description="Basic and acidic residues" evidence="5">
    <location>
        <begin position="234"/>
        <end position="252"/>
    </location>
</feature>
<organism evidence="8 9">
    <name type="scientific">Ogataea haglerorum</name>
    <dbReference type="NCBI Taxonomy" id="1937702"/>
    <lineage>
        <taxon>Eukaryota</taxon>
        <taxon>Fungi</taxon>
        <taxon>Dikarya</taxon>
        <taxon>Ascomycota</taxon>
        <taxon>Saccharomycotina</taxon>
        <taxon>Pichiomycetes</taxon>
        <taxon>Pichiales</taxon>
        <taxon>Pichiaceae</taxon>
        <taxon>Ogataea</taxon>
    </lineage>
</organism>
<reference evidence="8" key="1">
    <citation type="journal article" date="2021" name="G3 (Bethesda)">
        <title>Genomic diversity, chromosomal rearrangements, and interspecies hybridization in the ogataea polymorpha species complex.</title>
        <authorList>
            <person name="Hanson S.J."/>
            <person name="Cinneide E.O."/>
            <person name="Salzberg L.I."/>
            <person name="Wolfe K.H."/>
            <person name="McGowan J."/>
            <person name="Fitzpatrick D.A."/>
            <person name="Matlin K."/>
        </authorList>
    </citation>
    <scope>NUCLEOTIDE SEQUENCE</scope>
    <source>
        <strain evidence="8">83-405-1</strain>
    </source>
</reference>
<evidence type="ECO:0000259" key="7">
    <source>
        <dbReference type="PROSITE" id="PS50405"/>
    </source>
</evidence>
<dbReference type="GO" id="GO:0005085">
    <property type="term" value="F:guanyl-nucleotide exchange factor activity"/>
    <property type="evidence" value="ECO:0007669"/>
    <property type="project" value="UniProtKB-ARBA"/>
</dbReference>
<dbReference type="Proteomes" id="UP000738402">
    <property type="component" value="Unassembled WGS sequence"/>
</dbReference>
<sequence>MSLGTLYAGEATRVLAAKGVVKALDLDVKFGEKTDEAFQKNFPLGKVPAFIGPRGYKLNEAIAVLYYCEYLRMRTMIDAFMMKYFHQLYSYPLVSLKDENHPLLGKTFQERAQVLKWISFASSEFMVEATAAFKPFVGKAPYNKKAVDEALGKMEKCVAALEARLEHFTYLVGERLTIADVFVASMFYRPFTVLYGDEWRSKHPYLTRWWKTIAATDFLNWFFKDVKLIEKPLEPPKPAKKEKAPKAEKASKAEPAPKAAAEKPAEEPAQEKKPKHPLEALGKPSIPLDEWKRKYSNEDTRAVALPYFWNEFFNPDEWSLWKVAYKYNDELTLTFMSNNLVGGFFNRLSASTKYMFGSAVVYGENNNNGIIGAFLVRGQDAVPAFEVAPDWESYEITKLDPSKPEDRDFVDNMWAWDKPVNGQEIVDGKVFK</sequence>
<protein>
    <recommendedName>
        <fullName evidence="10">Elongation factor 1-gamma 1</fullName>
    </recommendedName>
</protein>
<dbReference type="FunFam" id="3.40.30.10:FF:000142">
    <property type="entry name" value="Elongation factor 1 gamma"/>
    <property type="match status" value="1"/>
</dbReference>
<dbReference type="InterPro" id="IPR010987">
    <property type="entry name" value="Glutathione-S-Trfase_C-like"/>
</dbReference>
<proteinExistence type="predicted"/>
<dbReference type="InterPro" id="IPR050802">
    <property type="entry name" value="EF-GSTs"/>
</dbReference>
<evidence type="ECO:0000256" key="2">
    <source>
        <dbReference type="ARBA" id="ARBA00022768"/>
    </source>
</evidence>
<feature type="domain" description="EF-1-gamma C-terminal" evidence="6">
    <location>
        <begin position="274"/>
        <end position="432"/>
    </location>
</feature>
<dbReference type="PROSITE" id="PS50405">
    <property type="entry name" value="GST_CTER"/>
    <property type="match status" value="1"/>
</dbReference>
<dbReference type="GO" id="GO:0005737">
    <property type="term" value="C:cytoplasm"/>
    <property type="evidence" value="ECO:0007669"/>
    <property type="project" value="TreeGrafter"/>
</dbReference>
<gene>
    <name evidence="8" type="ORF">KL933_000380</name>
</gene>
<name>A0AAN6DA83_9ASCO</name>
<dbReference type="Pfam" id="PF00043">
    <property type="entry name" value="GST_C"/>
    <property type="match status" value="1"/>
</dbReference>
<dbReference type="AlphaFoldDB" id="A0AAN6DA83"/>
<dbReference type="PANTHER" id="PTHR43986:SF1">
    <property type="entry name" value="ELONGATION FACTOR 1-GAMMA"/>
    <property type="match status" value="1"/>
</dbReference>
<feature type="compositionally biased region" description="Basic and acidic residues" evidence="5">
    <location>
        <begin position="260"/>
        <end position="278"/>
    </location>
</feature>
<evidence type="ECO:0000256" key="4">
    <source>
        <dbReference type="PROSITE-ProRule" id="PRU00519"/>
    </source>
</evidence>
<dbReference type="FunFam" id="1.20.1050.10:FF:000006">
    <property type="entry name" value="Elongation factor 1 gamma"/>
    <property type="match status" value="1"/>
</dbReference>
<dbReference type="Gene3D" id="3.30.70.1010">
    <property type="entry name" value="Translation elongation factor EF1B, gamma chain, conserved domain"/>
    <property type="match status" value="1"/>
</dbReference>
<dbReference type="FunFam" id="3.30.70.1010:FF:000001">
    <property type="entry name" value="Elongation factor 1-gamma 1"/>
    <property type="match status" value="1"/>
</dbReference>
<dbReference type="SUPFAM" id="SSF52833">
    <property type="entry name" value="Thioredoxin-like"/>
    <property type="match status" value="1"/>
</dbReference>
<dbReference type="Pfam" id="PF02798">
    <property type="entry name" value="GST_N"/>
    <property type="match status" value="1"/>
</dbReference>
<accession>A0AAN6DA83</accession>
<dbReference type="InterPro" id="IPR036433">
    <property type="entry name" value="EF1B_G_C_sf"/>
</dbReference>
<evidence type="ECO:0000256" key="5">
    <source>
        <dbReference type="SAM" id="MobiDB-lite"/>
    </source>
</evidence>
<evidence type="ECO:0000259" key="6">
    <source>
        <dbReference type="PROSITE" id="PS50040"/>
    </source>
</evidence>
<feature type="domain" description="GST C-terminal" evidence="7">
    <location>
        <begin position="107"/>
        <end position="239"/>
    </location>
</feature>
<dbReference type="PROSITE" id="PS50040">
    <property type="entry name" value="EF1G_C"/>
    <property type="match status" value="1"/>
</dbReference>
<dbReference type="SUPFAM" id="SSF89942">
    <property type="entry name" value="eEF1-gamma domain"/>
    <property type="match status" value="1"/>
</dbReference>
<dbReference type="PANTHER" id="PTHR43986">
    <property type="entry name" value="ELONGATION FACTOR 1-GAMMA"/>
    <property type="match status" value="1"/>
</dbReference>
<dbReference type="InterPro" id="IPR036282">
    <property type="entry name" value="Glutathione-S-Trfase_C_sf"/>
</dbReference>
<evidence type="ECO:0000313" key="9">
    <source>
        <dbReference type="Proteomes" id="UP000738402"/>
    </source>
</evidence>
<evidence type="ECO:0000256" key="1">
    <source>
        <dbReference type="ARBA" id="ARBA00004815"/>
    </source>
</evidence>
<dbReference type="InterPro" id="IPR004046">
    <property type="entry name" value="GST_C"/>
</dbReference>
<dbReference type="SMART" id="SM01183">
    <property type="entry name" value="EF1G"/>
    <property type="match status" value="1"/>
</dbReference>
<evidence type="ECO:0000313" key="8">
    <source>
        <dbReference type="EMBL" id="KAG7730585.1"/>
    </source>
</evidence>
<dbReference type="CDD" id="cd03181">
    <property type="entry name" value="GST_C_EF1Bgamma_like"/>
    <property type="match status" value="1"/>
</dbReference>
<comment type="caution">
    <text evidence="8">The sequence shown here is derived from an EMBL/GenBank/DDBJ whole genome shotgun (WGS) entry which is preliminary data.</text>
</comment>
<evidence type="ECO:0000256" key="3">
    <source>
        <dbReference type="ARBA" id="ARBA00022917"/>
    </source>
</evidence>
<dbReference type="InterPro" id="IPR036249">
    <property type="entry name" value="Thioredoxin-like_sf"/>
</dbReference>
<dbReference type="SUPFAM" id="SSF47616">
    <property type="entry name" value="GST C-terminal domain-like"/>
    <property type="match status" value="1"/>
</dbReference>
<keyword evidence="3 4" id="KW-0648">Protein biosynthesis</keyword>
<feature type="region of interest" description="Disordered" evidence="5">
    <location>
        <begin position="234"/>
        <end position="283"/>
    </location>
</feature>
<comment type="pathway">
    <text evidence="1">Protein biosynthesis; polypeptide chain elongation.</text>
</comment>
<dbReference type="EMBL" id="JAHLUH010000001">
    <property type="protein sequence ID" value="KAG7730585.1"/>
    <property type="molecule type" value="Genomic_DNA"/>
</dbReference>
<dbReference type="GO" id="GO:0005634">
    <property type="term" value="C:nucleus"/>
    <property type="evidence" value="ECO:0007669"/>
    <property type="project" value="TreeGrafter"/>
</dbReference>
<evidence type="ECO:0008006" key="10">
    <source>
        <dbReference type="Google" id="ProtNLM"/>
    </source>
</evidence>
<dbReference type="Pfam" id="PF00647">
    <property type="entry name" value="EF1G"/>
    <property type="match status" value="1"/>
</dbReference>